<keyword evidence="3" id="KW-1185">Reference proteome</keyword>
<evidence type="ECO:0000259" key="1">
    <source>
        <dbReference type="Pfam" id="PF01261"/>
    </source>
</evidence>
<dbReference type="EMBL" id="JADPKZ010000004">
    <property type="protein sequence ID" value="MBF8376296.1"/>
    <property type="molecule type" value="Genomic_DNA"/>
</dbReference>
<dbReference type="SUPFAM" id="SSF51658">
    <property type="entry name" value="Xylose isomerase-like"/>
    <property type="match status" value="1"/>
</dbReference>
<dbReference type="InterPro" id="IPR013022">
    <property type="entry name" value="Xyl_isomerase-like_TIM-brl"/>
</dbReference>
<protein>
    <submittedName>
        <fullName evidence="2">Sugar phosphate isomerase/epimerase</fullName>
    </submittedName>
</protein>
<dbReference type="PANTHER" id="PTHR12110:SF41">
    <property type="entry name" value="INOSOSE DEHYDRATASE"/>
    <property type="match status" value="1"/>
</dbReference>
<accession>A0ABS0EYX7</accession>
<comment type="caution">
    <text evidence="2">The sequence shown here is derived from an EMBL/GenBank/DDBJ whole genome shotgun (WGS) entry which is preliminary data.</text>
</comment>
<dbReference type="Proteomes" id="UP000642910">
    <property type="component" value="Unassembled WGS sequence"/>
</dbReference>
<dbReference type="Pfam" id="PF01261">
    <property type="entry name" value="AP_endonuc_2"/>
    <property type="match status" value="1"/>
</dbReference>
<sequence length="309" mass="34898">MENILLATAPCTFGVDRPSGSELINWIDFLDRVSELKIGGVELGPMGYIPISNAEWVLDEFSMRGIHIVAGTVFDDLVSRARVNELKEDIAQLCKFLSRAKCNLKTIKGPYLIIIDWGHKERRSTIGNYRLAPRLDRDSLRQLVEHICLIAKLAEDAGVIPLIHPHVGGYIEFHDEIQEVVEYISKTNIKLCLDTGHTFYAGMNPVNVISNYSELVEYIHIKDFNLGVYLSSIRKNHEFFEACANGLTCAIGQGCLDYPSIIKTLLEINYSGYLTIEIEKSPAHWRQATFQLTSSGDYLNQLLNYNSRI</sequence>
<dbReference type="RefSeq" id="WP_082744142.1">
    <property type="nucleotide sequence ID" value="NZ_JADPKZ010000004.1"/>
</dbReference>
<evidence type="ECO:0000313" key="3">
    <source>
        <dbReference type="Proteomes" id="UP000642910"/>
    </source>
</evidence>
<dbReference type="Gene3D" id="3.20.20.150">
    <property type="entry name" value="Divalent-metal-dependent TIM barrel enzymes"/>
    <property type="match status" value="1"/>
</dbReference>
<dbReference type="PANTHER" id="PTHR12110">
    <property type="entry name" value="HYDROXYPYRUVATE ISOMERASE"/>
    <property type="match status" value="1"/>
</dbReference>
<proteinExistence type="predicted"/>
<name>A0ABS0EYX7_9BACL</name>
<reference evidence="2 3" key="1">
    <citation type="submission" date="2020-11" db="EMBL/GenBank/DDBJ databases">
        <title>Genomic insight of Alicyclobacillus mali FL 18 reveals a new arsenic-resistant strain, with potential in environmental biotechnology.</title>
        <authorList>
            <person name="Fiorentino G."/>
            <person name="Gallo G."/>
            <person name="Aulitto M."/>
        </authorList>
    </citation>
    <scope>NUCLEOTIDE SEQUENCE [LARGE SCALE GENOMIC DNA]</scope>
    <source>
        <strain evidence="2 3">FL 18</strain>
    </source>
</reference>
<dbReference type="GO" id="GO:0016853">
    <property type="term" value="F:isomerase activity"/>
    <property type="evidence" value="ECO:0007669"/>
    <property type="project" value="UniProtKB-KW"/>
</dbReference>
<evidence type="ECO:0000313" key="2">
    <source>
        <dbReference type="EMBL" id="MBF8376296.1"/>
    </source>
</evidence>
<keyword evidence="2" id="KW-0413">Isomerase</keyword>
<dbReference type="InterPro" id="IPR036237">
    <property type="entry name" value="Xyl_isomerase-like_sf"/>
</dbReference>
<gene>
    <name evidence="2" type="ORF">IW967_00065</name>
</gene>
<organism evidence="2 3">
    <name type="scientific">Alicyclobacillus mali</name>
    <name type="common">ex Roth et al. 2021</name>
    <dbReference type="NCBI Taxonomy" id="1123961"/>
    <lineage>
        <taxon>Bacteria</taxon>
        <taxon>Bacillati</taxon>
        <taxon>Bacillota</taxon>
        <taxon>Bacilli</taxon>
        <taxon>Bacillales</taxon>
        <taxon>Alicyclobacillaceae</taxon>
        <taxon>Alicyclobacillus</taxon>
    </lineage>
</organism>
<dbReference type="InterPro" id="IPR050312">
    <property type="entry name" value="IolE/XylAMocC-like"/>
</dbReference>
<feature type="domain" description="Xylose isomerase-like TIM barrel" evidence="1">
    <location>
        <begin position="132"/>
        <end position="287"/>
    </location>
</feature>